<comment type="caution">
    <text evidence="2">The sequence shown here is derived from an EMBL/GenBank/DDBJ whole genome shotgun (WGS) entry which is preliminary data.</text>
</comment>
<name>A0A9W9RZI5_PENBR</name>
<accession>A0A9W9RZI5</accession>
<dbReference type="Proteomes" id="UP001148299">
    <property type="component" value="Unassembled WGS sequence"/>
</dbReference>
<dbReference type="Pfam" id="PF00646">
    <property type="entry name" value="F-box"/>
    <property type="match status" value="1"/>
</dbReference>
<dbReference type="InterPro" id="IPR001810">
    <property type="entry name" value="F-box_dom"/>
</dbReference>
<gene>
    <name evidence="2" type="ORF">N7541_000734</name>
</gene>
<dbReference type="EMBL" id="JAPZBR010000001">
    <property type="protein sequence ID" value="KAJ5366793.1"/>
    <property type="molecule type" value="Genomic_DNA"/>
</dbReference>
<reference evidence="2" key="1">
    <citation type="submission" date="2022-12" db="EMBL/GenBank/DDBJ databases">
        <authorList>
            <person name="Petersen C."/>
        </authorList>
    </citation>
    <scope>NUCLEOTIDE SEQUENCE</scope>
    <source>
        <strain evidence="2">IBT 35675</strain>
    </source>
</reference>
<dbReference type="PROSITE" id="PS50181">
    <property type="entry name" value="FBOX"/>
    <property type="match status" value="1"/>
</dbReference>
<protein>
    <recommendedName>
        <fullName evidence="1">F-box domain-containing protein</fullName>
    </recommendedName>
</protein>
<organism evidence="2 3">
    <name type="scientific">Penicillium brevicompactum</name>
    <dbReference type="NCBI Taxonomy" id="5074"/>
    <lineage>
        <taxon>Eukaryota</taxon>
        <taxon>Fungi</taxon>
        <taxon>Dikarya</taxon>
        <taxon>Ascomycota</taxon>
        <taxon>Pezizomycotina</taxon>
        <taxon>Eurotiomycetes</taxon>
        <taxon>Eurotiomycetidae</taxon>
        <taxon>Eurotiales</taxon>
        <taxon>Aspergillaceae</taxon>
        <taxon>Penicillium</taxon>
    </lineage>
</organism>
<dbReference type="SMART" id="SM00256">
    <property type="entry name" value="FBOX"/>
    <property type="match status" value="1"/>
</dbReference>
<dbReference type="SUPFAM" id="SSF81383">
    <property type="entry name" value="F-box domain"/>
    <property type="match status" value="1"/>
</dbReference>
<feature type="domain" description="F-box" evidence="1">
    <location>
        <begin position="52"/>
        <end position="98"/>
    </location>
</feature>
<dbReference type="CDD" id="cd09917">
    <property type="entry name" value="F-box_SF"/>
    <property type="match status" value="1"/>
</dbReference>
<sequence length="489" mass="55665">MDSDAVQSVIGGFASLRNPQSRQAAYQGIWDLLNSYEIRDVKSHAEKWTFQHDILGCLPLELAGRVAQHLDPTDLFILRRVSRRWNTILSQRYVLSSFIHARIRPLQRTMPVQDLEDIIQTRWRLETGNPLAERKFPISTPFQFRESKYCSGWLAFFPEDLTDRNQQVACVEIQTGVVKYFTTDNRVELNDIQLTDLLVSVVTSNGYCYVWNYRYGDQCHSFRLPSTNYSHHYSNACNVVFEYETSSTVVLFCFTSGRARNIDIGAKILALNPAKSDEQHCSKFTILTIERKDGQKITSNEISQEGWGDYQLQVRVNQGESTMAECPVSQTQDLLPLLSPWGESYGELLQTGSIVASGSKVFSGQRSSHLQFDGLVIHFSLGHSAGITMHFVPSISHERPSIHISHGLMYLIRRRFKDCLEIFIASGLMISDMPSGITAYDLTTRPANMVGKDRRQYICEVQGDDFYILLDTDYGVRVWSFGELLLDSS</sequence>
<dbReference type="AlphaFoldDB" id="A0A9W9RZI5"/>
<evidence type="ECO:0000313" key="2">
    <source>
        <dbReference type="EMBL" id="KAJ5366793.1"/>
    </source>
</evidence>
<evidence type="ECO:0000259" key="1">
    <source>
        <dbReference type="PROSITE" id="PS50181"/>
    </source>
</evidence>
<keyword evidence="3" id="KW-1185">Reference proteome</keyword>
<reference evidence="2" key="2">
    <citation type="journal article" date="2023" name="IMA Fungus">
        <title>Comparative genomic study of the Penicillium genus elucidates a diverse pangenome and 15 lateral gene transfer events.</title>
        <authorList>
            <person name="Petersen C."/>
            <person name="Sorensen T."/>
            <person name="Nielsen M.R."/>
            <person name="Sondergaard T.E."/>
            <person name="Sorensen J.L."/>
            <person name="Fitzpatrick D.A."/>
            <person name="Frisvad J.C."/>
            <person name="Nielsen K.L."/>
        </authorList>
    </citation>
    <scope>NUCLEOTIDE SEQUENCE</scope>
    <source>
        <strain evidence="2">IBT 35675</strain>
    </source>
</reference>
<evidence type="ECO:0000313" key="3">
    <source>
        <dbReference type="Proteomes" id="UP001148299"/>
    </source>
</evidence>
<dbReference type="Gene3D" id="1.20.1280.50">
    <property type="match status" value="1"/>
</dbReference>
<dbReference type="InterPro" id="IPR036047">
    <property type="entry name" value="F-box-like_dom_sf"/>
</dbReference>
<proteinExistence type="predicted"/>